<dbReference type="Pfam" id="PF13473">
    <property type="entry name" value="Cupredoxin_1"/>
    <property type="match status" value="1"/>
</dbReference>
<keyword evidence="5" id="KW-1185">Reference proteome</keyword>
<gene>
    <name evidence="4" type="ORF">JZ786_09450</name>
</gene>
<dbReference type="EMBL" id="CP071182">
    <property type="protein sequence ID" value="QSO49122.1"/>
    <property type="molecule type" value="Genomic_DNA"/>
</dbReference>
<evidence type="ECO:0000313" key="5">
    <source>
        <dbReference type="Proteomes" id="UP000663505"/>
    </source>
</evidence>
<dbReference type="InterPro" id="IPR028096">
    <property type="entry name" value="EfeO_Cupredoxin"/>
</dbReference>
<feature type="chain" id="PRO_5040786294" evidence="2">
    <location>
        <begin position="35"/>
        <end position="125"/>
    </location>
</feature>
<dbReference type="InterPro" id="IPR008972">
    <property type="entry name" value="Cupredoxin"/>
</dbReference>
<evidence type="ECO:0000313" key="4">
    <source>
        <dbReference type="EMBL" id="QSO49122.1"/>
    </source>
</evidence>
<accession>A0A9X7W2S6</accession>
<feature type="region of interest" description="Disordered" evidence="1">
    <location>
        <begin position="105"/>
        <end position="125"/>
    </location>
</feature>
<organism evidence="4 5">
    <name type="scientific">Alicyclobacillus mengziensis</name>
    <dbReference type="NCBI Taxonomy" id="2931921"/>
    <lineage>
        <taxon>Bacteria</taxon>
        <taxon>Bacillati</taxon>
        <taxon>Bacillota</taxon>
        <taxon>Bacilli</taxon>
        <taxon>Bacillales</taxon>
        <taxon>Alicyclobacillaceae</taxon>
        <taxon>Alicyclobacillus</taxon>
    </lineage>
</organism>
<dbReference type="KEGG" id="afx:JZ786_09450"/>
<feature type="domain" description="EfeO-type cupredoxin-like" evidence="3">
    <location>
        <begin position="18"/>
        <end position="113"/>
    </location>
</feature>
<dbReference type="CDD" id="cd00920">
    <property type="entry name" value="Cupredoxin"/>
    <property type="match status" value="1"/>
</dbReference>
<feature type="signal peptide" evidence="2">
    <location>
        <begin position="1"/>
        <end position="34"/>
    </location>
</feature>
<keyword evidence="2" id="KW-0732">Signal</keyword>
<dbReference type="SUPFAM" id="SSF49503">
    <property type="entry name" value="Cupredoxins"/>
    <property type="match status" value="1"/>
</dbReference>
<dbReference type="RefSeq" id="WP_206658436.1">
    <property type="nucleotide sequence ID" value="NZ_CP071182.1"/>
</dbReference>
<proteinExistence type="predicted"/>
<dbReference type="AlphaFoldDB" id="A0A9X7W2S6"/>
<evidence type="ECO:0000256" key="1">
    <source>
        <dbReference type="SAM" id="MobiDB-lite"/>
    </source>
</evidence>
<sequence>MTRIVEGITRDAVRICIVCLLSATLQTAVVTANAQTSVEMTLTDTGISPSSMSAVKDQPVSIHVVNRGTQTHNLVIPAFYIFTSNLQPGSDTFVRFSPDKTGTFPYYSDTGGEPEPGLRGSITVR</sequence>
<reference evidence="4 5" key="1">
    <citation type="submission" date="2021-02" db="EMBL/GenBank/DDBJ databases">
        <title>Alicyclobacillus curvatus sp. nov. and Alicyclobacillus mengziensis sp. nov., two acidophilic bacteria isolated from acid mine drainage.</title>
        <authorList>
            <person name="Huang Y."/>
        </authorList>
    </citation>
    <scope>NUCLEOTIDE SEQUENCE [LARGE SCALE GENOMIC DNA]</scope>
    <source>
        <strain evidence="4 5">S30H14</strain>
    </source>
</reference>
<name>A0A9X7W2S6_9BACL</name>
<dbReference type="Proteomes" id="UP000663505">
    <property type="component" value="Chromosome"/>
</dbReference>
<evidence type="ECO:0000256" key="2">
    <source>
        <dbReference type="SAM" id="SignalP"/>
    </source>
</evidence>
<dbReference type="Gene3D" id="2.60.40.420">
    <property type="entry name" value="Cupredoxins - blue copper proteins"/>
    <property type="match status" value="1"/>
</dbReference>
<protein>
    <submittedName>
        <fullName evidence="4">Cupredoxin domain-containing protein</fullName>
    </submittedName>
</protein>
<evidence type="ECO:0000259" key="3">
    <source>
        <dbReference type="Pfam" id="PF13473"/>
    </source>
</evidence>